<feature type="domain" description="Calcineurin-like phosphoesterase" evidence="3">
    <location>
        <begin position="3"/>
        <end position="132"/>
    </location>
</feature>
<dbReference type="InterPro" id="IPR029052">
    <property type="entry name" value="Metallo-depent_PP-like"/>
</dbReference>
<evidence type="ECO:0000313" key="4">
    <source>
        <dbReference type="EMBL" id="TFY98882.1"/>
    </source>
</evidence>
<dbReference type="InterPro" id="IPR024654">
    <property type="entry name" value="Calcineurin-like_PHP_lpxH"/>
</dbReference>
<dbReference type="SUPFAM" id="SSF56300">
    <property type="entry name" value="Metallo-dependent phosphatases"/>
    <property type="match status" value="1"/>
</dbReference>
<keyword evidence="2" id="KW-0479">Metal-binding</keyword>
<dbReference type="Proteomes" id="UP000297839">
    <property type="component" value="Unassembled WGS sequence"/>
</dbReference>
<keyword evidence="5" id="KW-1185">Reference proteome</keyword>
<protein>
    <recommendedName>
        <fullName evidence="2">Phosphoesterase</fullName>
        <ecNumber evidence="2">3.1.4.-</ecNumber>
    </recommendedName>
</protein>
<dbReference type="AlphaFoldDB" id="A0A4Z0BHU9"/>
<dbReference type="RefSeq" id="WP_135250601.1">
    <property type="nucleotide sequence ID" value="NZ_SMLK01000005.1"/>
</dbReference>
<sequence length="153" mass="16557">MVRVGLISDTHGLLREPVLDWLRGSDLILHAGDICDAPVLEALARIAPVTAVRGNNDWGAWAGKLSEAELITIESVPVFVVHDLSHLGRHARARAARVVVSGHSHKPKVEERDGVLFVNPGSAGPRRFRLPIAAGELRIDGTQVRAHVEHFAA</sequence>
<organism evidence="4 5">
    <name type="scientific">Ramlibacter humi</name>
    <dbReference type="NCBI Taxonomy" id="2530451"/>
    <lineage>
        <taxon>Bacteria</taxon>
        <taxon>Pseudomonadati</taxon>
        <taxon>Pseudomonadota</taxon>
        <taxon>Betaproteobacteria</taxon>
        <taxon>Burkholderiales</taxon>
        <taxon>Comamonadaceae</taxon>
        <taxon>Ramlibacter</taxon>
    </lineage>
</organism>
<comment type="caution">
    <text evidence="4">The sequence shown here is derived from an EMBL/GenBank/DDBJ whole genome shotgun (WGS) entry which is preliminary data.</text>
</comment>
<comment type="similarity">
    <text evidence="1 2">Belongs to the metallophosphoesterase superfamily. YfcE family.</text>
</comment>
<dbReference type="Gene3D" id="3.60.21.10">
    <property type="match status" value="1"/>
</dbReference>
<dbReference type="PANTHER" id="PTHR11124">
    <property type="entry name" value="VACUOLAR SORTING PROTEIN VPS29"/>
    <property type="match status" value="1"/>
</dbReference>
<dbReference type="OrthoDB" id="9785951at2"/>
<gene>
    <name evidence="4" type="ORF">EZ216_15040</name>
</gene>
<evidence type="ECO:0000259" key="3">
    <source>
        <dbReference type="Pfam" id="PF12850"/>
    </source>
</evidence>
<proteinExistence type="inferred from homology"/>
<reference evidence="4 5" key="1">
    <citation type="submission" date="2019-03" db="EMBL/GenBank/DDBJ databases">
        <title>Ramlibacter sp. 18x22-1, whole genome shotgun sequence.</title>
        <authorList>
            <person name="Zhang X."/>
            <person name="Feng G."/>
            <person name="Zhu H."/>
        </authorList>
    </citation>
    <scope>NUCLEOTIDE SEQUENCE [LARGE SCALE GENOMIC DNA]</scope>
    <source>
        <strain evidence="4 5">18x22-1</strain>
    </source>
</reference>
<comment type="cofactor">
    <cofactor evidence="2">
        <name>a divalent metal cation</name>
        <dbReference type="ChEBI" id="CHEBI:60240"/>
    </cofactor>
</comment>
<accession>A0A4Z0BHU9</accession>
<dbReference type="Pfam" id="PF12850">
    <property type="entry name" value="Metallophos_2"/>
    <property type="match status" value="1"/>
</dbReference>
<dbReference type="NCBIfam" id="TIGR00040">
    <property type="entry name" value="yfcE"/>
    <property type="match status" value="1"/>
</dbReference>
<dbReference type="GO" id="GO:0046872">
    <property type="term" value="F:metal ion binding"/>
    <property type="evidence" value="ECO:0007669"/>
    <property type="project" value="UniProtKB-KW"/>
</dbReference>
<dbReference type="EC" id="3.1.4.-" evidence="2"/>
<evidence type="ECO:0000313" key="5">
    <source>
        <dbReference type="Proteomes" id="UP000297839"/>
    </source>
</evidence>
<dbReference type="GO" id="GO:0016787">
    <property type="term" value="F:hydrolase activity"/>
    <property type="evidence" value="ECO:0007669"/>
    <property type="project" value="UniProtKB-UniRule"/>
</dbReference>
<dbReference type="InterPro" id="IPR000979">
    <property type="entry name" value="Phosphodiesterase_MJ0936/Vps29"/>
</dbReference>
<dbReference type="EMBL" id="SMLK01000005">
    <property type="protein sequence ID" value="TFY98882.1"/>
    <property type="molecule type" value="Genomic_DNA"/>
</dbReference>
<name>A0A4Z0BHU9_9BURK</name>
<evidence type="ECO:0000256" key="1">
    <source>
        <dbReference type="ARBA" id="ARBA00008950"/>
    </source>
</evidence>
<evidence type="ECO:0000256" key="2">
    <source>
        <dbReference type="RuleBase" id="RU362039"/>
    </source>
</evidence>